<dbReference type="GO" id="GO:0033260">
    <property type="term" value="P:nuclear DNA replication"/>
    <property type="evidence" value="ECO:0007669"/>
    <property type="project" value="InterPro"/>
</dbReference>
<dbReference type="GO" id="GO:0005634">
    <property type="term" value="C:nucleus"/>
    <property type="evidence" value="ECO:0007669"/>
    <property type="project" value="GOC"/>
</dbReference>
<feature type="region of interest" description="Disordered" evidence="3">
    <location>
        <begin position="28"/>
        <end position="90"/>
    </location>
</feature>
<feature type="compositionally biased region" description="Polar residues" evidence="3">
    <location>
        <begin position="28"/>
        <end position="39"/>
    </location>
</feature>
<dbReference type="PROSITE" id="PS00383">
    <property type="entry name" value="TYR_PHOSPHATASE_1"/>
    <property type="match status" value="1"/>
</dbReference>
<dbReference type="FunFam" id="3.90.190.10:FF:000110">
    <property type="entry name" value="PPS1p Protein phosphatase"/>
    <property type="match status" value="1"/>
</dbReference>
<dbReference type="SMART" id="SM00195">
    <property type="entry name" value="DSPc"/>
    <property type="match status" value="1"/>
</dbReference>
<dbReference type="AlphaFoldDB" id="A0AAV9HCG0"/>
<evidence type="ECO:0000259" key="4">
    <source>
        <dbReference type="PROSITE" id="PS50054"/>
    </source>
</evidence>
<dbReference type="SUPFAM" id="SSF52799">
    <property type="entry name" value="(Phosphotyrosine protein) phosphatases II"/>
    <property type="match status" value="2"/>
</dbReference>
<dbReference type="InterPro" id="IPR029021">
    <property type="entry name" value="Prot-tyrosine_phosphatase-like"/>
</dbReference>
<feature type="region of interest" description="Disordered" evidence="3">
    <location>
        <begin position="706"/>
        <end position="731"/>
    </location>
</feature>
<dbReference type="GO" id="GO:0008138">
    <property type="term" value="F:protein tyrosine/serine/threonine phosphatase activity"/>
    <property type="evidence" value="ECO:0007669"/>
    <property type="project" value="InterPro"/>
</dbReference>
<evidence type="ECO:0000313" key="7">
    <source>
        <dbReference type="Proteomes" id="UP001321749"/>
    </source>
</evidence>
<accession>A0AAV9HCG0</accession>
<evidence type="ECO:0000259" key="5">
    <source>
        <dbReference type="PROSITE" id="PS50056"/>
    </source>
</evidence>
<dbReference type="PANTHER" id="PTHR47550">
    <property type="entry name" value="DUAL SPECIFICITY PROTEIN PHOSPHATASE PPS1"/>
    <property type="match status" value="1"/>
</dbReference>
<dbReference type="Pfam" id="PF00782">
    <property type="entry name" value="DSPc"/>
    <property type="match status" value="1"/>
</dbReference>
<keyword evidence="1" id="KW-0378">Hydrolase</keyword>
<evidence type="ECO:0000313" key="6">
    <source>
        <dbReference type="EMBL" id="KAK4458123.1"/>
    </source>
</evidence>
<dbReference type="InterPro" id="IPR000340">
    <property type="entry name" value="Dual-sp_phosphatase_cat-dom"/>
</dbReference>
<sequence>MATIALSRPILPQQHPRSLSATATITLENISTNPQQSQHPAAVPNKHIPVCPPGPVPQEGPSTPPPSPGSKEYNGHHPHPQSLLYPPSPSQYPRLQAGHLSLYKITAPQIVAALDHLARQPLPDPSQVFPWLHGLHPFNQVQQAFFAARKRAQRRTPTCLRNITLVKADGDLTVSRLKGAVAPHEFLHLDGTRGTAEFLEIDPREGFSVRNFQIQTAKAAMTGDIIVYGEDEGLVRKLGWDVAAAQQKWREKQQLATTAHSHGHGGGHQHHHQFPRYNTFVWVGDFAAEFDDKFPEVVSVNSRGELTGRVLDFFHQERREMYEMSLASEVAENVWLGPTPDQGGEEEAGFDVLIECSDFGRLNVEALRGVLETEEHGEQGGEMKKQQVFLDFPASGSILAPTWSHAEADGILETCKWVWHIAHGTHPFTVSMDEDGYGNDANGNVAMVETADGTTRPLKLRPRKVLFHCADGYTESTMLGIAYYSFATGRPIPDAWLHLHTHMGRNFFAYASDVALLTAIAPRLLQESPVMQGRSLSEITQLVNDEPKWFTGFDGSLPSRILPYMYLGNLTHANNPDLLRSMGIGQMLSVGETAMWRDGELDEWGVENTCVVQGVQDNGIDPLTEEFARCLDFIERGRRNGVATLVHCRVGVSRSATICIAEVMQRLNISFPRAYCFVRARRLNVIIQPHLRFAYELLKWEETLGISPDTNPNDDNNIKNTNGRDEVDDDGGKGFKRELEWAEIAREIALMNRPYTR</sequence>
<dbReference type="Proteomes" id="UP001321749">
    <property type="component" value="Unassembled WGS sequence"/>
</dbReference>
<feature type="compositionally biased region" description="Low complexity" evidence="3">
    <location>
        <begin position="80"/>
        <end position="90"/>
    </location>
</feature>
<feature type="compositionally biased region" description="Pro residues" evidence="3">
    <location>
        <begin position="50"/>
        <end position="68"/>
    </location>
</feature>
<dbReference type="InterPro" id="IPR047949">
    <property type="entry name" value="PPS1_DSP"/>
</dbReference>
<dbReference type="Gene3D" id="3.90.190.10">
    <property type="entry name" value="Protein tyrosine phosphatase superfamily"/>
    <property type="match status" value="1"/>
</dbReference>
<dbReference type="InterPro" id="IPR053239">
    <property type="entry name" value="Dual_spec_PTase"/>
</dbReference>
<reference evidence="6" key="2">
    <citation type="submission" date="2023-06" db="EMBL/GenBank/DDBJ databases">
        <authorList>
            <consortium name="Lawrence Berkeley National Laboratory"/>
            <person name="Mondo S.J."/>
            <person name="Hensen N."/>
            <person name="Bonometti L."/>
            <person name="Westerberg I."/>
            <person name="Brannstrom I.O."/>
            <person name="Guillou S."/>
            <person name="Cros-Aarteil S."/>
            <person name="Calhoun S."/>
            <person name="Haridas S."/>
            <person name="Kuo A."/>
            <person name="Pangilinan J."/>
            <person name="Riley R."/>
            <person name="Labutti K."/>
            <person name="Andreopoulos B."/>
            <person name="Lipzen A."/>
            <person name="Chen C."/>
            <person name="Yanf M."/>
            <person name="Daum C."/>
            <person name="Ng V."/>
            <person name="Clum A."/>
            <person name="Steindorff A."/>
            <person name="Ohm R."/>
            <person name="Martin F."/>
            <person name="Silar P."/>
            <person name="Natvig D."/>
            <person name="Lalanne C."/>
            <person name="Gautier V."/>
            <person name="Ament-Velasquez S.L."/>
            <person name="Kruys A."/>
            <person name="Hutchinson M.I."/>
            <person name="Powell A.J."/>
            <person name="Barry K."/>
            <person name="Miller A.N."/>
            <person name="Grigoriev I.V."/>
            <person name="Debuchy R."/>
            <person name="Gladieux P."/>
            <person name="Thoren M.H."/>
            <person name="Johannesson H."/>
        </authorList>
    </citation>
    <scope>NUCLEOTIDE SEQUENCE</scope>
    <source>
        <strain evidence="6">PSN324</strain>
    </source>
</reference>
<protein>
    <submittedName>
        <fullName evidence="6">Dual specificity protein phosphatase</fullName>
    </submittedName>
</protein>
<proteinExistence type="predicted"/>
<dbReference type="PROSITE" id="PS50056">
    <property type="entry name" value="TYR_PHOSPHATASE_2"/>
    <property type="match status" value="1"/>
</dbReference>
<dbReference type="CDD" id="cd14516">
    <property type="entry name" value="DSP_fungal_PPS1"/>
    <property type="match status" value="1"/>
</dbReference>
<dbReference type="PANTHER" id="PTHR47550:SF1">
    <property type="entry name" value="DUAL SPECIFICITY PROTEIN PHOSPHATASE PPS1"/>
    <property type="match status" value="1"/>
</dbReference>
<evidence type="ECO:0000256" key="1">
    <source>
        <dbReference type="ARBA" id="ARBA00022801"/>
    </source>
</evidence>
<evidence type="ECO:0000256" key="3">
    <source>
        <dbReference type="SAM" id="MobiDB-lite"/>
    </source>
</evidence>
<dbReference type="PROSITE" id="PS50054">
    <property type="entry name" value="TYR_PHOSPHATASE_DUAL"/>
    <property type="match status" value="1"/>
</dbReference>
<dbReference type="InterPro" id="IPR000387">
    <property type="entry name" value="Tyr_Pase_dom"/>
</dbReference>
<dbReference type="InterPro" id="IPR016130">
    <property type="entry name" value="Tyr_Pase_AS"/>
</dbReference>
<feature type="compositionally biased region" description="Basic and acidic residues" evidence="3">
    <location>
        <begin position="722"/>
        <end position="731"/>
    </location>
</feature>
<name>A0AAV9HCG0_9PEZI</name>
<keyword evidence="2" id="KW-0904">Protein phosphatase</keyword>
<feature type="compositionally biased region" description="Low complexity" evidence="3">
    <location>
        <begin position="708"/>
        <end position="721"/>
    </location>
</feature>
<gene>
    <name evidence="6" type="ORF">QBC42DRAFT_27639</name>
</gene>
<comment type="caution">
    <text evidence="6">The sequence shown here is derived from an EMBL/GenBank/DDBJ whole genome shotgun (WGS) entry which is preliminary data.</text>
</comment>
<evidence type="ECO:0000256" key="2">
    <source>
        <dbReference type="ARBA" id="ARBA00022912"/>
    </source>
</evidence>
<organism evidence="6 7">
    <name type="scientific">Cladorrhinum samala</name>
    <dbReference type="NCBI Taxonomy" id="585594"/>
    <lineage>
        <taxon>Eukaryota</taxon>
        <taxon>Fungi</taxon>
        <taxon>Dikarya</taxon>
        <taxon>Ascomycota</taxon>
        <taxon>Pezizomycotina</taxon>
        <taxon>Sordariomycetes</taxon>
        <taxon>Sordariomycetidae</taxon>
        <taxon>Sordariales</taxon>
        <taxon>Podosporaceae</taxon>
        <taxon>Cladorrhinum</taxon>
    </lineage>
</organism>
<dbReference type="EMBL" id="MU865082">
    <property type="protein sequence ID" value="KAK4458123.1"/>
    <property type="molecule type" value="Genomic_DNA"/>
</dbReference>
<feature type="domain" description="Tyrosine specific protein phosphatases" evidence="5">
    <location>
        <begin position="625"/>
        <end position="693"/>
    </location>
</feature>
<keyword evidence="7" id="KW-1185">Reference proteome</keyword>
<reference evidence="6" key="1">
    <citation type="journal article" date="2023" name="Mol. Phylogenet. Evol.">
        <title>Genome-scale phylogeny and comparative genomics of the fungal order Sordariales.</title>
        <authorList>
            <person name="Hensen N."/>
            <person name="Bonometti L."/>
            <person name="Westerberg I."/>
            <person name="Brannstrom I.O."/>
            <person name="Guillou S."/>
            <person name="Cros-Aarteil S."/>
            <person name="Calhoun S."/>
            <person name="Haridas S."/>
            <person name="Kuo A."/>
            <person name="Mondo S."/>
            <person name="Pangilinan J."/>
            <person name="Riley R."/>
            <person name="LaButti K."/>
            <person name="Andreopoulos B."/>
            <person name="Lipzen A."/>
            <person name="Chen C."/>
            <person name="Yan M."/>
            <person name="Daum C."/>
            <person name="Ng V."/>
            <person name="Clum A."/>
            <person name="Steindorff A."/>
            <person name="Ohm R.A."/>
            <person name="Martin F."/>
            <person name="Silar P."/>
            <person name="Natvig D.O."/>
            <person name="Lalanne C."/>
            <person name="Gautier V."/>
            <person name="Ament-Velasquez S.L."/>
            <person name="Kruys A."/>
            <person name="Hutchinson M.I."/>
            <person name="Powell A.J."/>
            <person name="Barry K."/>
            <person name="Miller A.N."/>
            <person name="Grigoriev I.V."/>
            <person name="Debuchy R."/>
            <person name="Gladieux P."/>
            <person name="Hiltunen Thoren M."/>
            <person name="Johannesson H."/>
        </authorList>
    </citation>
    <scope>NUCLEOTIDE SEQUENCE</scope>
    <source>
        <strain evidence="6">PSN324</strain>
    </source>
</reference>
<dbReference type="InterPro" id="IPR020422">
    <property type="entry name" value="TYR_PHOSPHATASE_DUAL_dom"/>
</dbReference>
<feature type="domain" description="Tyrosine-protein phosphatase" evidence="4">
    <location>
        <begin position="557"/>
        <end position="706"/>
    </location>
</feature>